<proteinExistence type="predicted"/>
<accession>A0A5N5SL84</accession>
<reference evidence="2 3" key="1">
    <citation type="journal article" date="2019" name="PLoS Biol.">
        <title>Sex chromosomes control vertical transmission of feminizing Wolbachia symbionts in an isopod.</title>
        <authorList>
            <person name="Becking T."/>
            <person name="Chebbi M.A."/>
            <person name="Giraud I."/>
            <person name="Moumen B."/>
            <person name="Laverre T."/>
            <person name="Caubet Y."/>
            <person name="Peccoud J."/>
            <person name="Gilbert C."/>
            <person name="Cordaux R."/>
        </authorList>
    </citation>
    <scope>NUCLEOTIDE SEQUENCE [LARGE SCALE GENOMIC DNA]</scope>
    <source>
        <strain evidence="2">ANa2</strain>
        <tissue evidence="2">Whole body excluding digestive tract and cuticle</tissue>
    </source>
</reference>
<sequence length="189" mass="21525">MNLQAQLRYSSRVYIFGKIAQFVYQVVYLAWLVEEVNEDTKLFNILGRSRIFVITLSGYSVAVVYLTSHKYNEEKEFHAYDSKDSVGLVESEVNRTSADLHNETFDEHIETTTNMIIDKALTIRNDLVSFMNIEENTSESVVTPQYEDHVIATKSLPKPSEGIGYFILPTMLCIGSQLIVFLSLYGMGL</sequence>
<protein>
    <submittedName>
        <fullName evidence="2">Uncharacterized protein</fullName>
    </submittedName>
</protein>
<keyword evidence="1" id="KW-1133">Transmembrane helix</keyword>
<name>A0A5N5SL84_9CRUS</name>
<comment type="caution">
    <text evidence="2">The sequence shown here is derived from an EMBL/GenBank/DDBJ whole genome shotgun (WGS) entry which is preliminary data.</text>
</comment>
<keyword evidence="3" id="KW-1185">Reference proteome</keyword>
<evidence type="ECO:0000313" key="3">
    <source>
        <dbReference type="Proteomes" id="UP000326759"/>
    </source>
</evidence>
<feature type="transmembrane region" description="Helical" evidence="1">
    <location>
        <begin position="163"/>
        <end position="185"/>
    </location>
</feature>
<feature type="transmembrane region" description="Helical" evidence="1">
    <location>
        <begin position="51"/>
        <end position="68"/>
    </location>
</feature>
<keyword evidence="1" id="KW-0472">Membrane</keyword>
<evidence type="ECO:0000313" key="2">
    <source>
        <dbReference type="EMBL" id="KAB7494854.1"/>
    </source>
</evidence>
<gene>
    <name evidence="2" type="ORF">Anas_11556</name>
</gene>
<keyword evidence="1" id="KW-0812">Transmembrane</keyword>
<evidence type="ECO:0000256" key="1">
    <source>
        <dbReference type="SAM" id="Phobius"/>
    </source>
</evidence>
<dbReference type="EMBL" id="SEYY01023444">
    <property type="protein sequence ID" value="KAB7494854.1"/>
    <property type="molecule type" value="Genomic_DNA"/>
</dbReference>
<dbReference type="AlphaFoldDB" id="A0A5N5SL84"/>
<feature type="transmembrane region" description="Helical" evidence="1">
    <location>
        <begin position="12"/>
        <end position="31"/>
    </location>
</feature>
<organism evidence="2 3">
    <name type="scientific">Armadillidium nasatum</name>
    <dbReference type="NCBI Taxonomy" id="96803"/>
    <lineage>
        <taxon>Eukaryota</taxon>
        <taxon>Metazoa</taxon>
        <taxon>Ecdysozoa</taxon>
        <taxon>Arthropoda</taxon>
        <taxon>Crustacea</taxon>
        <taxon>Multicrustacea</taxon>
        <taxon>Malacostraca</taxon>
        <taxon>Eumalacostraca</taxon>
        <taxon>Peracarida</taxon>
        <taxon>Isopoda</taxon>
        <taxon>Oniscidea</taxon>
        <taxon>Crinocheta</taxon>
        <taxon>Armadillidiidae</taxon>
        <taxon>Armadillidium</taxon>
    </lineage>
</organism>
<dbReference type="Proteomes" id="UP000326759">
    <property type="component" value="Unassembled WGS sequence"/>
</dbReference>